<keyword evidence="15" id="KW-1185">Reference proteome</keyword>
<dbReference type="InterPro" id="IPR046792">
    <property type="entry name" value="Peptidase_C54_cat"/>
</dbReference>
<dbReference type="GO" id="GO:0034727">
    <property type="term" value="P:piecemeal microautophagy of the nucleus"/>
    <property type="evidence" value="ECO:0007669"/>
    <property type="project" value="TreeGrafter"/>
</dbReference>
<evidence type="ECO:0000256" key="6">
    <source>
        <dbReference type="ARBA" id="ARBA00022801"/>
    </source>
</evidence>
<feature type="region of interest" description="Disordered" evidence="12">
    <location>
        <begin position="256"/>
        <end position="285"/>
    </location>
</feature>
<evidence type="ECO:0000256" key="10">
    <source>
        <dbReference type="ARBA" id="ARBA00029362"/>
    </source>
</evidence>
<comment type="function">
    <text evidence="11">Required for selective autophagic degradation of the nucleus (nucleophagy) as well as for mitophagy which contributes to regulate mitochondrial quantity and quality by eliminating the mitochondria to a basal level to fulfill cellular energy requirements and preventing excess ROS production.</text>
</comment>
<feature type="region of interest" description="Disordered" evidence="12">
    <location>
        <begin position="443"/>
        <end position="466"/>
    </location>
</feature>
<evidence type="ECO:0000256" key="9">
    <source>
        <dbReference type="ARBA" id="ARBA00023006"/>
    </source>
</evidence>
<sequence>MARLITGRQTIVGEKEQVTDQWADCLGSRTLVVIDSSTASVSSHGHSSSSHGSGSMLYETIKSVGIAGGRPLSSYYFVGVQGDGLPSSSVRRRASAFNTTVVSSSSPGHHSHTSTHSHERRWLSPEAAYARGGSTSPESGHGHSFARCGSLNPELVYARGGSMSPDFGYTAHGQPPMTEDEFIVVRPSASRSASRDDKPAYSAAEMRTFHCERVRKMPLSGLDPSVLIGFVVRDEAEWVDLRRVKELPRAIFAIADEPPTWPGADDEMGLESISDPDASHALSSNASHGFSTLSRIAASTFSHTHHHHNSNPPPTPLRRAAAARAARKSTPRRIPSRPSRPSLARAPHSKDKGKGTVGDVYAELEGDDGFIDAGGEMGLRPGLRVLDVGCAFGGPARDIARFANVEIIGLNINGFQVRRAQRYTKQEQEQEGGVRAQRALPPFLGSVEDGSGVGTPSSPRERERERMVAVSLRARDGGRTQSGGVRGILTEDS</sequence>
<comment type="caution">
    <text evidence="14">The sequence shown here is derived from an EMBL/GenBank/DDBJ whole genome shotgun (WGS) entry which is preliminary data.</text>
</comment>
<keyword evidence="8" id="KW-0653">Protein transport</keyword>
<evidence type="ECO:0000256" key="3">
    <source>
        <dbReference type="ARBA" id="ARBA00022448"/>
    </source>
</evidence>
<name>A0AAD7IJ78_9AGAR</name>
<dbReference type="InterPro" id="IPR029063">
    <property type="entry name" value="SAM-dependent_MTases_sf"/>
</dbReference>
<keyword evidence="4 11" id="KW-0963">Cytoplasm</keyword>
<dbReference type="SUPFAM" id="SSF53335">
    <property type="entry name" value="S-adenosyl-L-methionine-dependent methyltransferases"/>
    <property type="match status" value="1"/>
</dbReference>
<comment type="subcellular location">
    <subcellularLocation>
        <location evidence="11">Nucleus</location>
    </subcellularLocation>
    <subcellularLocation>
        <location evidence="11">Cytoplasm</location>
    </subcellularLocation>
    <subcellularLocation>
        <location evidence="1">Preautophagosomal structure</location>
    </subcellularLocation>
</comment>
<dbReference type="GO" id="GO:0016485">
    <property type="term" value="P:protein processing"/>
    <property type="evidence" value="ECO:0007669"/>
    <property type="project" value="TreeGrafter"/>
</dbReference>
<evidence type="ECO:0000256" key="7">
    <source>
        <dbReference type="ARBA" id="ARBA00022807"/>
    </source>
</evidence>
<keyword evidence="9" id="KW-0072">Autophagy</keyword>
<dbReference type="PANTHER" id="PTHR22624:SF49">
    <property type="entry name" value="CYSTEINE PROTEASE"/>
    <property type="match status" value="1"/>
</dbReference>
<feature type="region of interest" description="Disordered" evidence="12">
    <location>
        <begin position="96"/>
        <end position="122"/>
    </location>
</feature>
<feature type="compositionally biased region" description="Basic residues" evidence="12">
    <location>
        <begin position="325"/>
        <end position="335"/>
    </location>
</feature>
<keyword evidence="3" id="KW-0813">Transport</keyword>
<dbReference type="SUPFAM" id="SSF54001">
    <property type="entry name" value="Cysteine proteinases"/>
    <property type="match status" value="1"/>
</dbReference>
<dbReference type="AlphaFoldDB" id="A0AAD7IJ78"/>
<dbReference type="InterPro" id="IPR038765">
    <property type="entry name" value="Papain-like_cys_pep_sf"/>
</dbReference>
<feature type="domain" description="Peptidase C54 catalytic" evidence="13">
    <location>
        <begin position="178"/>
        <end position="242"/>
    </location>
</feature>
<dbReference type="GO" id="GO:0000407">
    <property type="term" value="C:phagophore assembly site"/>
    <property type="evidence" value="ECO:0007669"/>
    <property type="project" value="UniProtKB-SubCell"/>
</dbReference>
<organism evidence="14 15">
    <name type="scientific">Mycena metata</name>
    <dbReference type="NCBI Taxonomy" id="1033252"/>
    <lineage>
        <taxon>Eukaryota</taxon>
        <taxon>Fungi</taxon>
        <taxon>Dikarya</taxon>
        <taxon>Basidiomycota</taxon>
        <taxon>Agaricomycotina</taxon>
        <taxon>Agaricomycetes</taxon>
        <taxon>Agaricomycetidae</taxon>
        <taxon>Agaricales</taxon>
        <taxon>Marasmiineae</taxon>
        <taxon>Mycenaceae</taxon>
        <taxon>Mycena</taxon>
    </lineage>
</organism>
<comment type="catalytic activity">
    <reaction evidence="10">
        <text>[protein]-C-terminal L-amino acid-glycyl-phosphatidylethanolamide + H2O = [protein]-C-terminal L-amino acid-glycine + a 1,2-diacyl-sn-glycero-3-phosphoethanolamine</text>
        <dbReference type="Rhea" id="RHEA:67548"/>
        <dbReference type="Rhea" id="RHEA-COMP:17323"/>
        <dbReference type="Rhea" id="RHEA-COMP:17324"/>
        <dbReference type="ChEBI" id="CHEBI:15377"/>
        <dbReference type="ChEBI" id="CHEBI:64612"/>
        <dbReference type="ChEBI" id="CHEBI:172940"/>
        <dbReference type="ChEBI" id="CHEBI:172941"/>
    </reaction>
    <physiologicalReaction direction="left-to-right" evidence="10">
        <dbReference type="Rhea" id="RHEA:67549"/>
    </physiologicalReaction>
</comment>
<feature type="compositionally biased region" description="Low complexity" evidence="12">
    <location>
        <begin position="99"/>
        <end position="108"/>
    </location>
</feature>
<dbReference type="Proteomes" id="UP001215598">
    <property type="component" value="Unassembled WGS sequence"/>
</dbReference>
<dbReference type="GO" id="GO:0005634">
    <property type="term" value="C:nucleus"/>
    <property type="evidence" value="ECO:0007669"/>
    <property type="project" value="UniProtKB-SubCell"/>
</dbReference>
<dbReference type="CDD" id="cd02440">
    <property type="entry name" value="AdoMet_MTases"/>
    <property type="match status" value="1"/>
</dbReference>
<keyword evidence="11" id="KW-0539">Nucleus</keyword>
<dbReference type="Gene3D" id="3.40.50.150">
    <property type="entry name" value="Vaccinia Virus protein VP39"/>
    <property type="match status" value="1"/>
</dbReference>
<reference evidence="14" key="1">
    <citation type="submission" date="2023-03" db="EMBL/GenBank/DDBJ databases">
        <title>Massive genome expansion in bonnet fungi (Mycena s.s.) driven by repeated elements and novel gene families across ecological guilds.</title>
        <authorList>
            <consortium name="Lawrence Berkeley National Laboratory"/>
            <person name="Harder C.B."/>
            <person name="Miyauchi S."/>
            <person name="Viragh M."/>
            <person name="Kuo A."/>
            <person name="Thoen E."/>
            <person name="Andreopoulos B."/>
            <person name="Lu D."/>
            <person name="Skrede I."/>
            <person name="Drula E."/>
            <person name="Henrissat B."/>
            <person name="Morin E."/>
            <person name="Kohler A."/>
            <person name="Barry K."/>
            <person name="LaButti K."/>
            <person name="Morin E."/>
            <person name="Salamov A."/>
            <person name="Lipzen A."/>
            <person name="Mereny Z."/>
            <person name="Hegedus B."/>
            <person name="Baldrian P."/>
            <person name="Stursova M."/>
            <person name="Weitz H."/>
            <person name="Taylor A."/>
            <person name="Grigoriev I.V."/>
            <person name="Nagy L.G."/>
            <person name="Martin F."/>
            <person name="Kauserud H."/>
        </authorList>
    </citation>
    <scope>NUCLEOTIDE SEQUENCE</scope>
    <source>
        <strain evidence="14">CBHHK182m</strain>
    </source>
</reference>
<dbReference type="GO" id="GO:0000423">
    <property type="term" value="P:mitophagy"/>
    <property type="evidence" value="ECO:0007669"/>
    <property type="project" value="TreeGrafter"/>
</dbReference>
<evidence type="ECO:0000256" key="4">
    <source>
        <dbReference type="ARBA" id="ARBA00022490"/>
    </source>
</evidence>
<dbReference type="GO" id="GO:0004197">
    <property type="term" value="F:cysteine-type endopeptidase activity"/>
    <property type="evidence" value="ECO:0007669"/>
    <property type="project" value="TreeGrafter"/>
</dbReference>
<dbReference type="GO" id="GO:0035973">
    <property type="term" value="P:aggrephagy"/>
    <property type="evidence" value="ECO:0007669"/>
    <property type="project" value="TreeGrafter"/>
</dbReference>
<feature type="region of interest" description="Disordered" evidence="12">
    <location>
        <begin position="301"/>
        <end position="357"/>
    </location>
</feature>
<keyword evidence="7" id="KW-0788">Thiol protease</keyword>
<dbReference type="EMBL" id="JARKIB010000087">
    <property type="protein sequence ID" value="KAJ7744422.1"/>
    <property type="molecule type" value="Genomic_DNA"/>
</dbReference>
<dbReference type="EC" id="3.4.22.-" evidence="11"/>
<gene>
    <name evidence="14" type="ORF">B0H16DRAFT_1889681</name>
</gene>
<evidence type="ECO:0000313" key="14">
    <source>
        <dbReference type="EMBL" id="KAJ7744422.1"/>
    </source>
</evidence>
<dbReference type="GO" id="GO:0015031">
    <property type="term" value="P:protein transport"/>
    <property type="evidence" value="ECO:0007669"/>
    <property type="project" value="UniProtKB-KW"/>
</dbReference>
<proteinExistence type="inferred from homology"/>
<dbReference type="Pfam" id="PF03416">
    <property type="entry name" value="Peptidase_C54"/>
    <property type="match status" value="1"/>
</dbReference>
<feature type="compositionally biased region" description="Low complexity" evidence="12">
    <location>
        <begin position="336"/>
        <end position="346"/>
    </location>
</feature>
<evidence type="ECO:0000256" key="1">
    <source>
        <dbReference type="ARBA" id="ARBA00004329"/>
    </source>
</evidence>
<dbReference type="InterPro" id="IPR005078">
    <property type="entry name" value="Peptidase_C54"/>
</dbReference>
<keyword evidence="5 11" id="KW-0645">Protease</keyword>
<dbReference type="PANTHER" id="PTHR22624">
    <property type="entry name" value="CYSTEINE PROTEASE ATG4"/>
    <property type="match status" value="1"/>
</dbReference>
<evidence type="ECO:0000256" key="5">
    <source>
        <dbReference type="ARBA" id="ARBA00022670"/>
    </source>
</evidence>
<evidence type="ECO:0000256" key="12">
    <source>
        <dbReference type="SAM" id="MobiDB-lite"/>
    </source>
</evidence>
<dbReference type="GO" id="GO:0019786">
    <property type="term" value="F:protein-phosphatidylethanolamide deconjugating activity"/>
    <property type="evidence" value="ECO:0007669"/>
    <property type="project" value="InterPro"/>
</dbReference>
<evidence type="ECO:0000313" key="15">
    <source>
        <dbReference type="Proteomes" id="UP001215598"/>
    </source>
</evidence>
<evidence type="ECO:0000256" key="2">
    <source>
        <dbReference type="ARBA" id="ARBA00010958"/>
    </source>
</evidence>
<dbReference type="GO" id="GO:0000045">
    <property type="term" value="P:autophagosome assembly"/>
    <property type="evidence" value="ECO:0007669"/>
    <property type="project" value="TreeGrafter"/>
</dbReference>
<comment type="similarity">
    <text evidence="2 11">Belongs to the peptidase C54 family.</text>
</comment>
<evidence type="ECO:0000259" key="13">
    <source>
        <dbReference type="Pfam" id="PF03416"/>
    </source>
</evidence>
<evidence type="ECO:0000256" key="8">
    <source>
        <dbReference type="ARBA" id="ARBA00022927"/>
    </source>
</evidence>
<accession>A0AAD7IJ78</accession>
<evidence type="ECO:0000256" key="11">
    <source>
        <dbReference type="RuleBase" id="RU363115"/>
    </source>
</evidence>
<protein>
    <recommendedName>
        <fullName evidence="11">Cysteine protease</fullName>
        <ecNumber evidence="11">3.4.22.-</ecNumber>
    </recommendedName>
</protein>
<feature type="region of interest" description="Disordered" evidence="12">
    <location>
        <begin position="474"/>
        <end position="493"/>
    </location>
</feature>
<keyword evidence="6 11" id="KW-0378">Hydrolase</keyword>